<evidence type="ECO:0000313" key="1">
    <source>
        <dbReference type="EMBL" id="AGW13801.1"/>
    </source>
</evidence>
<dbReference type="HOGENOM" id="CLU_1160447_0_0_7"/>
<dbReference type="EMBL" id="CP006585">
    <property type="protein sequence ID" value="AGW13801.1"/>
    <property type="molecule type" value="Genomic_DNA"/>
</dbReference>
<proteinExistence type="predicted"/>
<dbReference type="Proteomes" id="UP000016587">
    <property type="component" value="Chromosome"/>
</dbReference>
<evidence type="ECO:0000313" key="2">
    <source>
        <dbReference type="Proteomes" id="UP000016587"/>
    </source>
</evidence>
<dbReference type="STRING" id="1121448.DGI_2030"/>
<dbReference type="OrthoDB" id="5422953at2"/>
<accession>T2GCE7</accession>
<reference evidence="1 2" key="1">
    <citation type="journal article" date="2013" name="J. Bacteriol.">
        <title>Roles of HynAB and Ech, the only two hydrogenases found in the model sulfate reducer Desulfovibrio gigas.</title>
        <authorList>
            <person name="Morais-Silva F.O."/>
            <person name="Santos C.I."/>
            <person name="Rodrigues R."/>
            <person name="Pereira I.A."/>
            <person name="Rodrigues-Pousada C."/>
        </authorList>
    </citation>
    <scope>NUCLEOTIDE SEQUENCE [LARGE SCALE GENOMIC DNA]</scope>
    <source>
        <strain evidence="2">ATCC 19364 / DSM 1382 / NCIMB 9332 / VKM B-1759</strain>
    </source>
</reference>
<sequence length="243" mass="27413">MIPTYPDDCIQTLTNAWWVQTDNKTPTKWRLAWAFVPYVDQLPYQLIPKARTDDREHDRAECEIAPCNVAAPPALPRLPVAALPRHDPKEIFAVYRAKKRPVLIAADLGATVHKQLQTGFPKRSFASSYLCVPYYGVDAGTGKRAGYPPAFTARVKAGEYSQFFWDMLPVPGARESILRLDQMQPVGGHHQSLELTLYSLSEEAGSIMDEWMQWHLTGQIAENGPISLWLDMLAENHLRLGEL</sequence>
<dbReference type="KEGG" id="dgg:DGI_2030"/>
<keyword evidence="2" id="KW-1185">Reference proteome</keyword>
<organism evidence="1 2">
    <name type="scientific">Megalodesulfovibrio gigas (strain ATCC 19364 / DSM 1382 / NCIMB 9332 / VKM B-1759)</name>
    <name type="common">Desulfovibrio gigas</name>
    <dbReference type="NCBI Taxonomy" id="1121448"/>
    <lineage>
        <taxon>Bacteria</taxon>
        <taxon>Pseudomonadati</taxon>
        <taxon>Thermodesulfobacteriota</taxon>
        <taxon>Desulfovibrionia</taxon>
        <taxon>Desulfovibrionales</taxon>
        <taxon>Desulfovibrionaceae</taxon>
        <taxon>Megalodesulfovibrio</taxon>
    </lineage>
</organism>
<dbReference type="eggNOG" id="ENOG5032W9N">
    <property type="taxonomic scope" value="Bacteria"/>
</dbReference>
<protein>
    <submittedName>
        <fullName evidence="1">Uncharacterized protein</fullName>
    </submittedName>
</protein>
<reference evidence="2" key="2">
    <citation type="submission" date="2013-07" db="EMBL/GenBank/DDBJ databases">
        <authorList>
            <person name="Morais-Silva F.O."/>
            <person name="Rezende A.M."/>
            <person name="Pimentel C."/>
            <person name="Resende D.M."/>
            <person name="Santos C.I."/>
            <person name="Clemente C."/>
            <person name="de Oliveira L.M."/>
            <person name="da Silva S.M."/>
            <person name="Costa D.A."/>
            <person name="Varela-Raposo A."/>
            <person name="Horacio E.C.A."/>
            <person name="Matos M."/>
            <person name="Flores O."/>
            <person name="Ruiz J.C."/>
            <person name="Rodrigues-Pousada C."/>
        </authorList>
    </citation>
    <scope>NUCLEOTIDE SEQUENCE [LARGE SCALE GENOMIC DNA]</scope>
    <source>
        <strain evidence="2">ATCC 19364 / DSM 1382 / NCIMB 9332 / VKM B-1759</strain>
    </source>
</reference>
<dbReference type="AlphaFoldDB" id="T2GCE7"/>
<dbReference type="RefSeq" id="WP_021760699.1">
    <property type="nucleotide sequence ID" value="NC_022444.1"/>
</dbReference>
<name>T2GCE7_MEGG1</name>
<dbReference type="PATRIC" id="fig|1121448.10.peg.1985"/>
<gene>
    <name evidence="1" type="ORF">DGI_2030</name>
</gene>